<proteinExistence type="predicted"/>
<protein>
    <submittedName>
        <fullName evidence="2">UPAR/Ly6 domain-containing protein</fullName>
    </submittedName>
</protein>
<sequence length="122" mass="13414">MMLLTFALFTIIPATQLWCHQGGLKDYSPAQCSDHTMECFKFVCSNGNSDFIARGCGVDYVKNSVGLKNQSCFQAQSACELVGGTSHCYTCSDKVMCNESYKLSQNINLLIILCIIGLIVIH</sequence>
<accession>A0AC35U4J0</accession>
<name>A0AC35U4J0_9BILA</name>
<reference evidence="2" key="1">
    <citation type="submission" date="2016-11" db="UniProtKB">
        <authorList>
            <consortium name="WormBaseParasite"/>
        </authorList>
    </citation>
    <scope>IDENTIFICATION</scope>
    <source>
        <strain evidence="2">KR3021</strain>
    </source>
</reference>
<evidence type="ECO:0000313" key="1">
    <source>
        <dbReference type="Proteomes" id="UP000095286"/>
    </source>
</evidence>
<dbReference type="WBParaSite" id="RSKR_0000748250.1">
    <property type="protein sequence ID" value="RSKR_0000748250.1"/>
    <property type="gene ID" value="RSKR_0000748250"/>
</dbReference>
<organism evidence="1 2">
    <name type="scientific">Rhabditophanes sp. KR3021</name>
    <dbReference type="NCBI Taxonomy" id="114890"/>
    <lineage>
        <taxon>Eukaryota</taxon>
        <taxon>Metazoa</taxon>
        <taxon>Ecdysozoa</taxon>
        <taxon>Nematoda</taxon>
        <taxon>Chromadorea</taxon>
        <taxon>Rhabditida</taxon>
        <taxon>Tylenchina</taxon>
        <taxon>Panagrolaimomorpha</taxon>
        <taxon>Strongyloidoidea</taxon>
        <taxon>Alloionematidae</taxon>
        <taxon>Rhabditophanes</taxon>
    </lineage>
</organism>
<dbReference type="Proteomes" id="UP000095286">
    <property type="component" value="Unplaced"/>
</dbReference>
<evidence type="ECO:0000313" key="2">
    <source>
        <dbReference type="WBParaSite" id="RSKR_0000748250.1"/>
    </source>
</evidence>